<evidence type="ECO:0000313" key="3">
    <source>
        <dbReference type="Proteomes" id="UP000195570"/>
    </source>
</evidence>
<reference evidence="2" key="1">
    <citation type="submission" date="2016-09" db="EMBL/GenBank/DDBJ databases">
        <authorList>
            <person name="Hebert L."/>
            <person name="Moumen B."/>
        </authorList>
    </citation>
    <scope>NUCLEOTIDE SEQUENCE [LARGE SCALE GENOMIC DNA]</scope>
    <source>
        <strain evidence="2">OVI</strain>
    </source>
</reference>
<dbReference type="AlphaFoldDB" id="A0A1G4IC64"/>
<protein>
    <submittedName>
        <fullName evidence="2">Uncharacterized protein</fullName>
    </submittedName>
</protein>
<keyword evidence="3" id="KW-1185">Reference proteome</keyword>
<dbReference type="EMBL" id="CZPT02001289">
    <property type="protein sequence ID" value="SCU69696.1"/>
    <property type="molecule type" value="Genomic_DNA"/>
</dbReference>
<dbReference type="Proteomes" id="UP000195570">
    <property type="component" value="Unassembled WGS sequence"/>
</dbReference>
<dbReference type="GeneID" id="92375205"/>
<evidence type="ECO:0000313" key="2">
    <source>
        <dbReference type="EMBL" id="SCU69696.1"/>
    </source>
</evidence>
<proteinExistence type="predicted"/>
<sequence>MNGEEGKGNGRYPAPVKLAREILDTVTLLQSRQNMWNEEMHRFFATEKQQQDESDSLTQRVQSAEAASREDGAFNDWMSRRAEQGVGKDILQDWYHTEALVSKTPFMAITPCPRGLSSGGRAEMVKAVDALELPRFLVQTVPLHLPLSKLSPTFVSSAFHVPEGERNSKSSLGALSYIGVPCTYGWDVLHLMNDHPMLAAAVDRTPCLFFNDYVPRAKLCIHCAIVGGFCVAAEVACDVQVAATLRLHESDTSERNAKSLISALSFALNTFVKDHLVSTLTGRSFRALIIGTEHTIQHRDLTAREEHLFPNNVSFFLLNLDSVDGSEFECFTQEEILSSARNAAKCRVENIPFDPIMRFLRPPN</sequence>
<evidence type="ECO:0000256" key="1">
    <source>
        <dbReference type="SAM" id="MobiDB-lite"/>
    </source>
</evidence>
<dbReference type="RefSeq" id="XP_067080612.1">
    <property type="nucleotide sequence ID" value="XM_067224511.1"/>
</dbReference>
<feature type="region of interest" description="Disordered" evidence="1">
    <location>
        <begin position="47"/>
        <end position="73"/>
    </location>
</feature>
<comment type="caution">
    <text evidence="2">The sequence shown here is derived from an EMBL/GenBank/DDBJ whole genome shotgun (WGS) entry which is preliminary data.</text>
</comment>
<gene>
    <name evidence="2" type="ORF">TEOVI_000126500</name>
</gene>
<dbReference type="VEuPathDB" id="TriTrypDB:TEOVI_000126500"/>
<organism evidence="2 3">
    <name type="scientific">Trypanosoma equiperdum</name>
    <dbReference type="NCBI Taxonomy" id="5694"/>
    <lineage>
        <taxon>Eukaryota</taxon>
        <taxon>Discoba</taxon>
        <taxon>Euglenozoa</taxon>
        <taxon>Kinetoplastea</taxon>
        <taxon>Metakinetoplastina</taxon>
        <taxon>Trypanosomatida</taxon>
        <taxon>Trypanosomatidae</taxon>
        <taxon>Trypanosoma</taxon>
    </lineage>
</organism>
<accession>A0A1G4IC64</accession>
<name>A0A1G4IC64_TRYEQ</name>